<dbReference type="InterPro" id="IPR036525">
    <property type="entry name" value="Tubulin/FtsZ_GTPase_sf"/>
</dbReference>
<accession>A0A4V2T1V1</accession>
<organism evidence="10 11">
    <name type="scientific">Cricetibacter osteomyelitidis</name>
    <dbReference type="NCBI Taxonomy" id="1521931"/>
    <lineage>
        <taxon>Bacteria</taxon>
        <taxon>Pseudomonadati</taxon>
        <taxon>Pseudomonadota</taxon>
        <taxon>Gammaproteobacteria</taxon>
        <taxon>Pasteurellales</taxon>
        <taxon>Pasteurellaceae</taxon>
        <taxon>Cricetibacter</taxon>
    </lineage>
</organism>
<dbReference type="GO" id="GO:0005525">
    <property type="term" value="F:GTP binding"/>
    <property type="evidence" value="ECO:0007669"/>
    <property type="project" value="UniProtKB-UniRule"/>
</dbReference>
<protein>
    <recommendedName>
        <fullName evidence="4 5">Cell division protein FtsZ</fullName>
    </recommendedName>
</protein>
<comment type="subunit">
    <text evidence="4">Homodimer. Polymerizes to form a dynamic ring structure in a strictly GTP-dependent manner. Interacts directly with several other division proteins.</text>
</comment>
<evidence type="ECO:0000256" key="4">
    <source>
        <dbReference type="HAMAP-Rule" id="MF_00909"/>
    </source>
</evidence>
<comment type="caution">
    <text evidence="10">The sequence shown here is derived from an EMBL/GenBank/DDBJ whole genome shotgun (WGS) entry which is preliminary data.</text>
</comment>
<evidence type="ECO:0000313" key="10">
    <source>
        <dbReference type="EMBL" id="TCP95013.1"/>
    </source>
</evidence>
<dbReference type="OrthoDB" id="9813375at2"/>
<dbReference type="CDD" id="cd02201">
    <property type="entry name" value="FtsZ_type1"/>
    <property type="match status" value="1"/>
</dbReference>
<dbReference type="InterPro" id="IPR008280">
    <property type="entry name" value="Tub_FtsZ_C"/>
</dbReference>
<evidence type="ECO:0000256" key="7">
    <source>
        <dbReference type="SAM" id="MobiDB-lite"/>
    </source>
</evidence>
<evidence type="ECO:0000259" key="8">
    <source>
        <dbReference type="SMART" id="SM00864"/>
    </source>
</evidence>
<dbReference type="SUPFAM" id="SSF55307">
    <property type="entry name" value="Tubulin C-terminal domain-like"/>
    <property type="match status" value="1"/>
</dbReference>
<feature type="region of interest" description="Disordered" evidence="7">
    <location>
        <begin position="383"/>
        <end position="410"/>
    </location>
</feature>
<evidence type="ECO:0000256" key="1">
    <source>
        <dbReference type="ARBA" id="ARBA00009690"/>
    </source>
</evidence>
<dbReference type="Proteomes" id="UP000295763">
    <property type="component" value="Unassembled WGS sequence"/>
</dbReference>
<dbReference type="GO" id="GO:0000917">
    <property type="term" value="P:division septum assembly"/>
    <property type="evidence" value="ECO:0007669"/>
    <property type="project" value="UniProtKB-KW"/>
</dbReference>
<evidence type="ECO:0000256" key="2">
    <source>
        <dbReference type="ARBA" id="ARBA00022741"/>
    </source>
</evidence>
<dbReference type="Gene3D" id="3.30.1330.20">
    <property type="entry name" value="Tubulin/FtsZ, C-terminal domain"/>
    <property type="match status" value="1"/>
</dbReference>
<dbReference type="SMART" id="SM00865">
    <property type="entry name" value="Tubulin_C"/>
    <property type="match status" value="1"/>
</dbReference>
<keyword evidence="4 6" id="KW-0132">Cell division</keyword>
<dbReference type="SMART" id="SM00864">
    <property type="entry name" value="Tubulin"/>
    <property type="match status" value="1"/>
</dbReference>
<dbReference type="InterPro" id="IPR018316">
    <property type="entry name" value="Tubulin/FtsZ_2-layer-sand-dom"/>
</dbReference>
<dbReference type="InterPro" id="IPR003008">
    <property type="entry name" value="Tubulin_FtsZ_GTPase"/>
</dbReference>
<dbReference type="InterPro" id="IPR024757">
    <property type="entry name" value="FtsZ_C"/>
</dbReference>
<dbReference type="InterPro" id="IPR037103">
    <property type="entry name" value="Tubulin/FtsZ-like_C"/>
</dbReference>
<feature type="binding site" evidence="4">
    <location>
        <position position="210"/>
    </location>
    <ligand>
        <name>GTP</name>
        <dbReference type="ChEBI" id="CHEBI:37565"/>
    </ligand>
</feature>
<dbReference type="GO" id="GO:0043093">
    <property type="term" value="P:FtsZ-dependent cytokinesis"/>
    <property type="evidence" value="ECO:0007669"/>
    <property type="project" value="UniProtKB-UniRule"/>
</dbReference>
<feature type="binding site" evidence="4">
    <location>
        <position position="166"/>
    </location>
    <ligand>
        <name>GTP</name>
        <dbReference type="ChEBI" id="CHEBI:37565"/>
    </ligand>
</feature>
<feature type="binding site" evidence="4">
    <location>
        <begin position="131"/>
        <end position="133"/>
    </location>
    <ligand>
        <name>GTP</name>
        <dbReference type="ChEBI" id="CHEBI:37565"/>
    </ligand>
</feature>
<keyword evidence="3 4" id="KW-0342">GTP-binding</keyword>
<keyword evidence="4 6" id="KW-0717">Septation</keyword>
<dbReference type="GO" id="GO:0005737">
    <property type="term" value="C:cytoplasm"/>
    <property type="evidence" value="ECO:0007669"/>
    <property type="project" value="UniProtKB-SubCell"/>
</dbReference>
<dbReference type="NCBIfam" id="TIGR00065">
    <property type="entry name" value="ftsZ"/>
    <property type="match status" value="1"/>
</dbReference>
<feature type="binding site" evidence="4">
    <location>
        <begin position="22"/>
        <end position="26"/>
    </location>
    <ligand>
        <name>GTP</name>
        <dbReference type="ChEBI" id="CHEBI:37565"/>
    </ligand>
</feature>
<dbReference type="GO" id="GO:0051258">
    <property type="term" value="P:protein polymerization"/>
    <property type="evidence" value="ECO:0007669"/>
    <property type="project" value="UniProtKB-UniRule"/>
</dbReference>
<comment type="function">
    <text evidence="4 6">Essential cell division protein that forms a contractile ring structure (Z ring) at the future cell division site. The regulation of the ring assembly controls the timing and the location of cell division. One of the functions of the FtsZ ring is to recruit other cell division proteins to the septum to produce a new cell wall between the dividing cells. Binds GTP and shows GTPase activity.</text>
</comment>
<dbReference type="PANTHER" id="PTHR30314">
    <property type="entry name" value="CELL DIVISION PROTEIN FTSZ-RELATED"/>
    <property type="match status" value="1"/>
</dbReference>
<evidence type="ECO:0000256" key="5">
    <source>
        <dbReference type="NCBIfam" id="TIGR00065"/>
    </source>
</evidence>
<evidence type="ECO:0000313" key="11">
    <source>
        <dbReference type="Proteomes" id="UP000295763"/>
    </source>
</evidence>
<dbReference type="RefSeq" id="WP_131976880.1">
    <property type="nucleotide sequence ID" value="NZ_SLYB01000012.1"/>
</dbReference>
<dbReference type="Gene3D" id="3.40.50.1440">
    <property type="entry name" value="Tubulin/FtsZ, GTPase domain"/>
    <property type="match status" value="1"/>
</dbReference>
<proteinExistence type="inferred from homology"/>
<comment type="similarity">
    <text evidence="1 4 6">Belongs to the FtsZ family.</text>
</comment>
<dbReference type="HAMAP" id="MF_00909">
    <property type="entry name" value="FtsZ"/>
    <property type="match status" value="1"/>
</dbReference>
<dbReference type="PROSITE" id="PS01134">
    <property type="entry name" value="FTSZ_1"/>
    <property type="match status" value="1"/>
</dbReference>
<dbReference type="SUPFAM" id="SSF52490">
    <property type="entry name" value="Tubulin nucleotide-binding domain-like"/>
    <property type="match status" value="1"/>
</dbReference>
<feature type="domain" description="Tubulin/FtsZ GTPase" evidence="8">
    <location>
        <begin position="14"/>
        <end position="228"/>
    </location>
</feature>
<dbReference type="GO" id="GO:0032153">
    <property type="term" value="C:cell division site"/>
    <property type="evidence" value="ECO:0007669"/>
    <property type="project" value="UniProtKB-UniRule"/>
</dbReference>
<keyword evidence="4" id="KW-0963">Cytoplasm</keyword>
<evidence type="ECO:0000259" key="9">
    <source>
        <dbReference type="SMART" id="SM00865"/>
    </source>
</evidence>
<dbReference type="AlphaFoldDB" id="A0A4V2T1V1"/>
<dbReference type="InterPro" id="IPR020805">
    <property type="entry name" value="Cell_div_FtsZ_CS"/>
</dbReference>
<dbReference type="FunFam" id="3.40.50.1440:FF:000001">
    <property type="entry name" value="Cell division protein FtsZ"/>
    <property type="match status" value="1"/>
</dbReference>
<reference evidence="10 11" key="1">
    <citation type="submission" date="2019-03" db="EMBL/GenBank/DDBJ databases">
        <title>Genomic Encyclopedia of Type Strains, Phase IV (KMG-IV): sequencing the most valuable type-strain genomes for metagenomic binning, comparative biology and taxonomic classification.</title>
        <authorList>
            <person name="Goeker M."/>
        </authorList>
    </citation>
    <scope>NUCLEOTIDE SEQUENCE [LARGE SCALE GENOMIC DNA]</scope>
    <source>
        <strain evidence="10 11">DSM 28404</strain>
    </source>
</reference>
<dbReference type="Pfam" id="PF12327">
    <property type="entry name" value="FtsZ_C"/>
    <property type="match status" value="1"/>
</dbReference>
<sequence>MFETVEYEFDEGAVIKVIGVGGGGGNAVNHMVETMNSEEKVVSNNMELPIGGFDADPLGTIDFFVVNTDAQALRKSRVPNTVQIGGNKTKGLGAGANPNVGREAAMSDQDAIRSMLEDTDMVFIAAGMGGGTGTGAAPIVAQIAKEMGILTVAVVTKPFSFEGKKRMHFAELGIQELSKHVDSLITIPNEKLLKVLGKNITLIDAFAKANDILNHSVRGISDMITQPGIINVDFADVRTVMEAKGQCMMGAGIAKGEPGSGRAEQAAQEAIASPLLEDVDLSNAKGVLVNVTSGRDLTLEEFHIVNDFIKEIAADDASVIVGTSLQPELEGEIRVTVVAAGVGEEARETAEVRVQARPAPISQLLGGSAIPAGVQNAAAPNRTFDTFNPDAQQGYGHNQTQQEYQQQRPANELDTPAFMRARKLQDEKELLDVSAFMRNTNHNAE</sequence>
<dbReference type="PROSITE" id="PS01135">
    <property type="entry name" value="FTSZ_2"/>
    <property type="match status" value="1"/>
</dbReference>
<gene>
    <name evidence="4" type="primary">ftsZ</name>
    <name evidence="10" type="ORF">EDC44_11272</name>
</gene>
<evidence type="ECO:0000256" key="6">
    <source>
        <dbReference type="RuleBase" id="RU000631"/>
    </source>
</evidence>
<feature type="compositionally biased region" description="Polar residues" evidence="7">
    <location>
        <begin position="383"/>
        <end position="409"/>
    </location>
</feature>
<dbReference type="PANTHER" id="PTHR30314:SF3">
    <property type="entry name" value="MITOCHONDRIAL DIVISION PROTEIN FSZA"/>
    <property type="match status" value="1"/>
</dbReference>
<dbReference type="InterPro" id="IPR000158">
    <property type="entry name" value="Cell_div_FtsZ"/>
</dbReference>
<comment type="subcellular location">
    <subcellularLocation>
        <location evidence="4">Cytoplasm</location>
    </subcellularLocation>
    <text evidence="4">Assembles at midcell at the inner surface of the cytoplasmic membrane.</text>
</comment>
<feature type="binding site" evidence="4">
    <location>
        <position position="162"/>
    </location>
    <ligand>
        <name>GTP</name>
        <dbReference type="ChEBI" id="CHEBI:37565"/>
    </ligand>
</feature>
<dbReference type="GO" id="GO:0003924">
    <property type="term" value="F:GTPase activity"/>
    <property type="evidence" value="ECO:0007669"/>
    <property type="project" value="UniProtKB-UniRule"/>
</dbReference>
<dbReference type="EMBL" id="SLYB01000012">
    <property type="protein sequence ID" value="TCP95013.1"/>
    <property type="molecule type" value="Genomic_DNA"/>
</dbReference>
<feature type="domain" description="Tubulin/FtsZ 2-layer sandwich" evidence="9">
    <location>
        <begin position="230"/>
        <end position="351"/>
    </location>
</feature>
<keyword evidence="4 6" id="KW-0131">Cell cycle</keyword>
<dbReference type="PRINTS" id="PR00423">
    <property type="entry name" value="CELLDVISFTSZ"/>
</dbReference>
<keyword evidence="2 4" id="KW-0547">Nucleotide-binding</keyword>
<keyword evidence="11" id="KW-1185">Reference proteome</keyword>
<name>A0A4V2T1V1_9PAST</name>
<dbReference type="InterPro" id="IPR045061">
    <property type="entry name" value="FtsZ/CetZ"/>
</dbReference>
<dbReference type="Pfam" id="PF00091">
    <property type="entry name" value="Tubulin"/>
    <property type="match status" value="1"/>
</dbReference>
<evidence type="ECO:0000256" key="3">
    <source>
        <dbReference type="ARBA" id="ARBA00023134"/>
    </source>
</evidence>